<reference evidence="7 8" key="1">
    <citation type="submission" date="2019-03" db="EMBL/GenBank/DDBJ databases">
        <title>Genomic Encyclopedia of Type Strains, Phase IV (KMG-IV): sequencing the most valuable type-strain genomes for metagenomic binning, comparative biology and taxonomic classification.</title>
        <authorList>
            <person name="Goeker M."/>
        </authorList>
    </citation>
    <scope>NUCLEOTIDE SEQUENCE [LARGE SCALE GENOMIC DNA]</scope>
    <source>
        <strain evidence="7 8">DSM 103792</strain>
    </source>
</reference>
<dbReference type="Pfam" id="PF00326">
    <property type="entry name" value="Peptidase_S9"/>
    <property type="match status" value="1"/>
</dbReference>
<organism evidence="7 8">
    <name type="scientific">Permianibacter aggregans</name>
    <dbReference type="NCBI Taxonomy" id="1510150"/>
    <lineage>
        <taxon>Bacteria</taxon>
        <taxon>Pseudomonadati</taxon>
        <taxon>Pseudomonadota</taxon>
        <taxon>Gammaproteobacteria</taxon>
        <taxon>Pseudomonadales</taxon>
        <taxon>Pseudomonadaceae</taxon>
        <taxon>Permianibacter</taxon>
    </lineage>
</organism>
<feature type="chain" id="PRO_5020240351" evidence="5">
    <location>
        <begin position="26"/>
        <end position="806"/>
    </location>
</feature>
<accession>A0A4R6URY2</accession>
<dbReference type="FunFam" id="3.40.50.1820:FF:000049">
    <property type="entry name" value="probable glutamyl endopeptidase, chloroplastic"/>
    <property type="match status" value="1"/>
</dbReference>
<dbReference type="Gene3D" id="3.40.50.1820">
    <property type="entry name" value="alpha/beta hydrolase"/>
    <property type="match status" value="1"/>
</dbReference>
<dbReference type="GO" id="GO:0004252">
    <property type="term" value="F:serine-type endopeptidase activity"/>
    <property type="evidence" value="ECO:0007669"/>
    <property type="project" value="TreeGrafter"/>
</dbReference>
<evidence type="ECO:0000313" key="8">
    <source>
        <dbReference type="Proteomes" id="UP000295375"/>
    </source>
</evidence>
<dbReference type="GO" id="GO:0004177">
    <property type="term" value="F:aminopeptidase activity"/>
    <property type="evidence" value="ECO:0007669"/>
    <property type="project" value="UniProtKB-KW"/>
</dbReference>
<dbReference type="AlphaFoldDB" id="A0A4R6URY2"/>
<dbReference type="Gene3D" id="2.120.10.30">
    <property type="entry name" value="TolB, C-terminal domain"/>
    <property type="match status" value="1"/>
</dbReference>
<dbReference type="Proteomes" id="UP000295375">
    <property type="component" value="Unassembled WGS sequence"/>
</dbReference>
<gene>
    <name evidence="7" type="ORF">EV696_10835</name>
</gene>
<keyword evidence="3" id="KW-0720">Serine protease</keyword>
<evidence type="ECO:0000259" key="6">
    <source>
        <dbReference type="Pfam" id="PF00326"/>
    </source>
</evidence>
<comment type="caution">
    <text evidence="7">The sequence shown here is derived from an EMBL/GenBank/DDBJ whole genome shotgun (WGS) entry which is preliminary data.</text>
</comment>
<dbReference type="EMBL" id="SNYM01000008">
    <property type="protein sequence ID" value="TDQ48055.1"/>
    <property type="molecule type" value="Genomic_DNA"/>
</dbReference>
<keyword evidence="7" id="KW-0031">Aminopeptidase</keyword>
<evidence type="ECO:0000313" key="7">
    <source>
        <dbReference type="EMBL" id="TDQ48055.1"/>
    </source>
</evidence>
<dbReference type="SUPFAM" id="SSF82171">
    <property type="entry name" value="DPP6 N-terminal domain-like"/>
    <property type="match status" value="1"/>
</dbReference>
<keyword evidence="4" id="KW-0809">Transit peptide</keyword>
<evidence type="ECO:0000256" key="4">
    <source>
        <dbReference type="ARBA" id="ARBA00022946"/>
    </source>
</evidence>
<dbReference type="PANTHER" id="PTHR42776">
    <property type="entry name" value="SERINE PEPTIDASE S9 FAMILY MEMBER"/>
    <property type="match status" value="1"/>
</dbReference>
<dbReference type="GO" id="GO:0006508">
    <property type="term" value="P:proteolysis"/>
    <property type="evidence" value="ECO:0007669"/>
    <property type="project" value="UniProtKB-KW"/>
</dbReference>
<dbReference type="InterPro" id="IPR011042">
    <property type="entry name" value="6-blade_b-propeller_TolB-like"/>
</dbReference>
<feature type="signal peptide" evidence="5">
    <location>
        <begin position="1"/>
        <end position="25"/>
    </location>
</feature>
<evidence type="ECO:0000256" key="2">
    <source>
        <dbReference type="ARBA" id="ARBA00022801"/>
    </source>
</evidence>
<evidence type="ECO:0000256" key="5">
    <source>
        <dbReference type="SAM" id="SignalP"/>
    </source>
</evidence>
<dbReference type="RefSeq" id="WP_198325144.1">
    <property type="nucleotide sequence ID" value="NZ_CP037953.1"/>
</dbReference>
<keyword evidence="1" id="KW-0645">Protease</keyword>
<evidence type="ECO:0000256" key="1">
    <source>
        <dbReference type="ARBA" id="ARBA00022670"/>
    </source>
</evidence>
<sequence length="806" mass="90220">MKIKPWWRQACLAVMAVVLTGISNAEEAMTYQTPPKAMADLVDAPRQPAAIVAHDSRHIAFARFPGILSLADVAKLELKLAGIRINPAKFAPSRDWPIEQLEIKALDSDKQFVVSLPSTRLFSPSWSPDSRHLAVIVEESDGLYPWVVDVESQKARRLSKTRMNASLGIRYQWSHDGKGLLLPQVVLSEKERPKEGGLPAGPVVQESTGEKAPVRTYQDLLKNPQDEALFSYYATSQLVFVPLKGKERKLGAPGIQEQFAQSPDGEYVLVERIQRPFSYLVPYDDFPTSVEVWDKHGKLLKQLALIPAKENLPQGFDSVVTGPRAYSWRADEPAMLVYAVAQDGGDMKKEVEVHDRLFTLSAPFTTEPQTLMDLGMRYAGITWGNDKLALVTEWRFSDRKLRTSKFAPTAPSEARVVFDERSYNDAYRDPGNPVMTLSSFNTRIIKVGDNQSILLTGLGASPQGNIPFLDRHSFASGEKVRLWHSEAPFYERVAAVLDDEGKRLLTLRESPQIQPNFFLRDLSANSLKAISDFPHPTPAFANIEKELIKYKRKDGVELSGTLYLPPGYKREDGPLPVLMWAYPLEFKDAAVAGQVKDSPYEFNRVSYWGPLAHLAHGFAVFDDPKMPIIGQGKAQPNDNFREQLVNGAQAAVDVLVERGIADPKRIAIGGHSYGAFMTANLLAHSELFAAGIARSGAYNRTLTPFGFQGEERNFWEASDTYGAMSPFFHAEKINEPMLMIHGEEDNNSGTFPIQSQRMFAAIKGLGGRSRLVMLPHEQHGYRARESILHMLWEQYTWLETYVKKAE</sequence>
<protein>
    <submittedName>
        <fullName evidence="7">Dipeptidyl aminopeptidase/acylaminoacyl peptidase</fullName>
    </submittedName>
</protein>
<dbReference type="InterPro" id="IPR029058">
    <property type="entry name" value="AB_hydrolase_fold"/>
</dbReference>
<dbReference type="PANTHER" id="PTHR42776:SF28">
    <property type="entry name" value="GLUTAMYL ENDOPEPTIDASE, CHLOROPLASTIC-RELATED"/>
    <property type="match status" value="1"/>
</dbReference>
<proteinExistence type="predicted"/>
<dbReference type="InterPro" id="IPR001375">
    <property type="entry name" value="Peptidase_S9_cat"/>
</dbReference>
<keyword evidence="2" id="KW-0378">Hydrolase</keyword>
<evidence type="ECO:0000256" key="3">
    <source>
        <dbReference type="ARBA" id="ARBA00022825"/>
    </source>
</evidence>
<feature type="domain" description="Peptidase S9 prolyl oligopeptidase catalytic" evidence="6">
    <location>
        <begin position="648"/>
        <end position="804"/>
    </location>
</feature>
<keyword evidence="8" id="KW-1185">Reference proteome</keyword>
<dbReference type="SUPFAM" id="SSF53474">
    <property type="entry name" value="alpha/beta-Hydrolases"/>
    <property type="match status" value="1"/>
</dbReference>
<name>A0A4R6URY2_9GAMM</name>
<keyword evidence="5" id="KW-0732">Signal</keyword>